<proteinExistence type="predicted"/>
<name>A0AAD6DQC6_9EURO</name>
<sequence length="84" mass="9889">MLQILGRVYTDCTNGEKEVDVSKNTNTNCSYHPELFHPSEEFLDNTDFDDYEAEIENEDTYKIHPLLPEDWHQDVTPNSKKRKV</sequence>
<evidence type="ECO:0000313" key="2">
    <source>
        <dbReference type="Proteomes" id="UP001216150"/>
    </source>
</evidence>
<accession>A0AAD6DQC6</accession>
<keyword evidence="2" id="KW-1185">Reference proteome</keyword>
<dbReference type="Proteomes" id="UP001216150">
    <property type="component" value="Unassembled WGS sequence"/>
</dbReference>
<dbReference type="EMBL" id="JAQJAC010000003">
    <property type="protein sequence ID" value="KAJ5589932.1"/>
    <property type="molecule type" value="Genomic_DNA"/>
</dbReference>
<reference evidence="1 2" key="1">
    <citation type="journal article" date="2023" name="IMA Fungus">
        <title>Comparative genomic study of the Penicillium genus elucidates a diverse pangenome and 15 lateral gene transfer events.</title>
        <authorList>
            <person name="Petersen C."/>
            <person name="Sorensen T."/>
            <person name="Nielsen M.R."/>
            <person name="Sondergaard T.E."/>
            <person name="Sorensen J.L."/>
            <person name="Fitzpatrick D.A."/>
            <person name="Frisvad J.C."/>
            <person name="Nielsen K.L."/>
        </authorList>
    </citation>
    <scope>NUCLEOTIDE SEQUENCE [LARGE SCALE GENOMIC DNA]</scope>
    <source>
        <strain evidence="1 2">IBT 29057</strain>
    </source>
</reference>
<comment type="caution">
    <text evidence="1">The sequence shown here is derived from an EMBL/GenBank/DDBJ whole genome shotgun (WGS) entry which is preliminary data.</text>
</comment>
<protein>
    <submittedName>
        <fullName evidence="1">Uncharacterized protein</fullName>
    </submittedName>
</protein>
<dbReference type="AlphaFoldDB" id="A0AAD6DQC6"/>
<gene>
    <name evidence="1" type="ORF">N7450_003904</name>
</gene>
<organism evidence="1 2">
    <name type="scientific">Penicillium hetheringtonii</name>
    <dbReference type="NCBI Taxonomy" id="911720"/>
    <lineage>
        <taxon>Eukaryota</taxon>
        <taxon>Fungi</taxon>
        <taxon>Dikarya</taxon>
        <taxon>Ascomycota</taxon>
        <taxon>Pezizomycotina</taxon>
        <taxon>Eurotiomycetes</taxon>
        <taxon>Eurotiomycetidae</taxon>
        <taxon>Eurotiales</taxon>
        <taxon>Aspergillaceae</taxon>
        <taxon>Penicillium</taxon>
    </lineage>
</organism>
<evidence type="ECO:0000313" key="1">
    <source>
        <dbReference type="EMBL" id="KAJ5589932.1"/>
    </source>
</evidence>